<dbReference type="SUPFAM" id="SSF47113">
    <property type="entry name" value="Histone-fold"/>
    <property type="match status" value="1"/>
</dbReference>
<evidence type="ECO:0000256" key="2">
    <source>
        <dbReference type="ARBA" id="ARBA00023242"/>
    </source>
</evidence>
<feature type="region of interest" description="Disordered" evidence="3">
    <location>
        <begin position="253"/>
        <end position="299"/>
    </location>
</feature>
<comment type="caution">
    <text evidence="5">The sequence shown here is derived from an EMBL/GenBank/DDBJ whole genome shotgun (WGS) entry which is preliminary data.</text>
</comment>
<feature type="domain" description="Transcription factor CBF/NF-Y/archaeal histone" evidence="4">
    <location>
        <begin position="175"/>
        <end position="238"/>
    </location>
</feature>
<proteinExistence type="predicted"/>
<evidence type="ECO:0000313" key="5">
    <source>
        <dbReference type="EMBL" id="KAK5100844.1"/>
    </source>
</evidence>
<feature type="compositionally biased region" description="Basic and acidic residues" evidence="3">
    <location>
        <begin position="257"/>
        <end position="271"/>
    </location>
</feature>
<accession>A0ABR0KMN4</accession>
<dbReference type="InterPro" id="IPR003958">
    <property type="entry name" value="CBFA_NFYB_domain"/>
</dbReference>
<feature type="region of interest" description="Disordered" evidence="3">
    <location>
        <begin position="1"/>
        <end position="89"/>
    </location>
</feature>
<dbReference type="InterPro" id="IPR050568">
    <property type="entry name" value="Transcr_DNA_Rep_Reg"/>
</dbReference>
<evidence type="ECO:0000313" key="6">
    <source>
        <dbReference type="Proteomes" id="UP001345013"/>
    </source>
</evidence>
<name>A0ABR0KMN4_9EURO</name>
<feature type="compositionally biased region" description="Low complexity" evidence="3">
    <location>
        <begin position="37"/>
        <end position="80"/>
    </location>
</feature>
<dbReference type="PANTHER" id="PTHR10252">
    <property type="entry name" value="HISTONE-LIKE TRANSCRIPTION FACTOR CCAAT-RELATED"/>
    <property type="match status" value="1"/>
</dbReference>
<dbReference type="PANTHER" id="PTHR10252:SF5">
    <property type="entry name" value="DR1-ASSOCIATED COREPRESSOR"/>
    <property type="match status" value="1"/>
</dbReference>
<reference evidence="5 6" key="1">
    <citation type="submission" date="2023-08" db="EMBL/GenBank/DDBJ databases">
        <title>Black Yeasts Isolated from many extreme environments.</title>
        <authorList>
            <person name="Coleine C."/>
            <person name="Stajich J.E."/>
            <person name="Selbmann L."/>
        </authorList>
    </citation>
    <scope>NUCLEOTIDE SEQUENCE [LARGE SCALE GENOMIC DNA]</scope>
    <source>
        <strain evidence="5 6">CCFEE 5885</strain>
    </source>
</reference>
<feature type="compositionally biased region" description="Basic residues" evidence="3">
    <location>
        <begin position="281"/>
        <end position="293"/>
    </location>
</feature>
<sequence>MNHNHSQSPSNTSQKPQNYRPRSPDLSGFSAPPPPSYSFSPRSSYDASPYFSPQTPQAPAYPGGPYQQPGYPVSGPQQYYSEPQAFSAPQYQDDMARLRTRPQVNYNDDAHPHNEFDERVLPQQPMPPQLQPIIAAREPIPMQQPFHQQQPLASIPPPTQHSQLSSIPRVNVATKFPVARIKRIMQADEDVGKVAQATPTAVAKALECFMVALVAKSAITAKAEDCKRVTATHLKNALLADPQYDFLNEICENVPDESTKRPRAKGEPKSEDSDDEDIGGPKKRKGAGKKRKAGGNDSD</sequence>
<organism evidence="5 6">
    <name type="scientific">Lithohypha guttulata</name>
    <dbReference type="NCBI Taxonomy" id="1690604"/>
    <lineage>
        <taxon>Eukaryota</taxon>
        <taxon>Fungi</taxon>
        <taxon>Dikarya</taxon>
        <taxon>Ascomycota</taxon>
        <taxon>Pezizomycotina</taxon>
        <taxon>Eurotiomycetes</taxon>
        <taxon>Chaetothyriomycetidae</taxon>
        <taxon>Chaetothyriales</taxon>
        <taxon>Trichomeriaceae</taxon>
        <taxon>Lithohypha</taxon>
    </lineage>
</organism>
<dbReference type="Proteomes" id="UP001345013">
    <property type="component" value="Unassembled WGS sequence"/>
</dbReference>
<dbReference type="Gene3D" id="1.10.20.10">
    <property type="entry name" value="Histone, subunit A"/>
    <property type="match status" value="1"/>
</dbReference>
<protein>
    <recommendedName>
        <fullName evidence="4">Transcription factor CBF/NF-Y/archaeal histone domain-containing protein</fullName>
    </recommendedName>
</protein>
<evidence type="ECO:0000259" key="4">
    <source>
        <dbReference type="Pfam" id="PF00808"/>
    </source>
</evidence>
<keyword evidence="2" id="KW-0539">Nucleus</keyword>
<comment type="subcellular location">
    <subcellularLocation>
        <location evidence="1">Nucleus</location>
    </subcellularLocation>
</comment>
<evidence type="ECO:0000256" key="3">
    <source>
        <dbReference type="SAM" id="MobiDB-lite"/>
    </source>
</evidence>
<dbReference type="EMBL" id="JAVRRG010000005">
    <property type="protein sequence ID" value="KAK5100844.1"/>
    <property type="molecule type" value="Genomic_DNA"/>
</dbReference>
<dbReference type="Pfam" id="PF00808">
    <property type="entry name" value="CBFD_NFYB_HMF"/>
    <property type="match status" value="1"/>
</dbReference>
<evidence type="ECO:0000256" key="1">
    <source>
        <dbReference type="ARBA" id="ARBA00004123"/>
    </source>
</evidence>
<gene>
    <name evidence="5" type="ORF">LTR24_000691</name>
</gene>
<keyword evidence="6" id="KW-1185">Reference proteome</keyword>
<dbReference type="CDD" id="cd22906">
    <property type="entry name" value="HFD_DRAP1"/>
    <property type="match status" value="1"/>
</dbReference>
<dbReference type="InterPro" id="IPR009072">
    <property type="entry name" value="Histone-fold"/>
</dbReference>
<feature type="compositionally biased region" description="Polar residues" evidence="3">
    <location>
        <begin position="1"/>
        <end position="17"/>
    </location>
</feature>